<feature type="domain" description="YdbS-like PH" evidence="3">
    <location>
        <begin position="440"/>
        <end position="513"/>
    </location>
</feature>
<comment type="caution">
    <text evidence="4">The sequence shown here is derived from an EMBL/GenBank/DDBJ whole genome shotgun (WGS) entry which is preliminary data.</text>
</comment>
<reference evidence="5" key="1">
    <citation type="journal article" date="2019" name="Int. J. Syst. Evol. Microbiol.">
        <title>The Global Catalogue of Microorganisms (GCM) 10K type strain sequencing project: providing services to taxonomists for standard genome sequencing and annotation.</title>
        <authorList>
            <consortium name="The Broad Institute Genomics Platform"/>
            <consortium name="The Broad Institute Genome Sequencing Center for Infectious Disease"/>
            <person name="Wu L."/>
            <person name="Ma J."/>
        </authorList>
    </citation>
    <scope>NUCLEOTIDE SEQUENCE [LARGE SCALE GENOMIC DNA]</scope>
    <source>
        <strain evidence="5">CCUG 49018</strain>
    </source>
</reference>
<feature type="transmembrane region" description="Helical" evidence="2">
    <location>
        <begin position="18"/>
        <end position="39"/>
    </location>
</feature>
<dbReference type="Pfam" id="PF03703">
    <property type="entry name" value="bPH_2"/>
    <property type="match status" value="2"/>
</dbReference>
<proteinExistence type="predicted"/>
<dbReference type="Proteomes" id="UP001597182">
    <property type="component" value="Unassembled WGS sequence"/>
</dbReference>
<keyword evidence="2" id="KW-1133">Transmembrane helix</keyword>
<protein>
    <submittedName>
        <fullName evidence="4">PH domain-containing protein</fullName>
    </submittedName>
</protein>
<dbReference type="PIRSF" id="PIRSF026631">
    <property type="entry name" value="UCP026631"/>
    <property type="match status" value="1"/>
</dbReference>
<feature type="transmembrane region" description="Helical" evidence="2">
    <location>
        <begin position="212"/>
        <end position="234"/>
    </location>
</feature>
<keyword evidence="5" id="KW-1185">Reference proteome</keyword>
<feature type="region of interest" description="Disordered" evidence="1">
    <location>
        <begin position="528"/>
        <end position="557"/>
    </location>
</feature>
<dbReference type="InterPro" id="IPR005182">
    <property type="entry name" value="YdbS-like_PH"/>
</dbReference>
<feature type="transmembrane region" description="Helical" evidence="2">
    <location>
        <begin position="254"/>
        <end position="282"/>
    </location>
</feature>
<dbReference type="EMBL" id="JBHTMB010000050">
    <property type="protein sequence ID" value="MFD1233118.1"/>
    <property type="molecule type" value="Genomic_DNA"/>
</dbReference>
<gene>
    <name evidence="4" type="ORF">ACFQ34_07470</name>
</gene>
<evidence type="ECO:0000313" key="4">
    <source>
        <dbReference type="EMBL" id="MFD1233118.1"/>
    </source>
</evidence>
<feature type="transmembrane region" description="Helical" evidence="2">
    <location>
        <begin position="45"/>
        <end position="63"/>
    </location>
</feature>
<evidence type="ECO:0000256" key="2">
    <source>
        <dbReference type="SAM" id="Phobius"/>
    </source>
</evidence>
<evidence type="ECO:0000313" key="5">
    <source>
        <dbReference type="Proteomes" id="UP001597182"/>
    </source>
</evidence>
<organism evidence="4 5">
    <name type="scientific">Pseudonocardia benzenivorans</name>
    <dbReference type="NCBI Taxonomy" id="228005"/>
    <lineage>
        <taxon>Bacteria</taxon>
        <taxon>Bacillati</taxon>
        <taxon>Actinomycetota</taxon>
        <taxon>Actinomycetes</taxon>
        <taxon>Pseudonocardiales</taxon>
        <taxon>Pseudonocardiaceae</taxon>
        <taxon>Pseudonocardia</taxon>
    </lineage>
</organism>
<dbReference type="PANTHER" id="PTHR34473">
    <property type="entry name" value="UPF0699 TRANSMEMBRANE PROTEIN YDBS"/>
    <property type="match status" value="1"/>
</dbReference>
<evidence type="ECO:0000259" key="3">
    <source>
        <dbReference type="Pfam" id="PF03703"/>
    </source>
</evidence>
<sequence>MTDVGAEVPWRRLDGRMLVVAPMQHVVRLLPLLVILLFTGRGDPVRLWITLGITVALVVLGLVRWKTTRYRITPDRVELHSGWVRRQRRSVPRDRLRTVDVTSTLLHRVFGLGVLHVRGASHASADHHGLKLDAVSVAEAGRLRRELLQSSPAPGGVGGRTPGPDQAADAPGSVDSPGAPGAPGEVLSGDGRRGDHRHSRVLSVLRWPWIRFAPLTTSALAGTGVLIAAVWNVVSELGVRPRDLPFAADFEQRVLGAAIWLTVGFLALALLVVAVLGALLMFTERWWGYRLTRDDEGTLRVHRGLLTRRSLSVAGNRLRGVLVSEPLLLRAGRGAQTRVLATGLGRGSQGGALQPPASRSETHALAALVAGEPVERSTLAPLRRHPRRALWRRLTRAVGPALVVCAAGWTVASTVAGWSWLGPLTTALAALAVPLALDRYRNLGHLLTDRHLVTRWGGLHRRTVVLERSGVIGWRLRQSVFQRRVGLVTVEAVTAAGDGGYRVTDVTAADGVALAAAVTPSVLADLRRSAPPGAEEAPGDLAAQCAGRGPQERLDHR</sequence>
<keyword evidence="2" id="KW-0472">Membrane</keyword>
<feature type="region of interest" description="Disordered" evidence="1">
    <location>
        <begin position="148"/>
        <end position="195"/>
    </location>
</feature>
<keyword evidence="2" id="KW-0812">Transmembrane</keyword>
<feature type="transmembrane region" description="Helical" evidence="2">
    <location>
        <begin position="394"/>
        <end position="412"/>
    </location>
</feature>
<name>A0ABW3VDY2_9PSEU</name>
<dbReference type="PANTHER" id="PTHR34473:SF2">
    <property type="entry name" value="UPF0699 TRANSMEMBRANE PROTEIN YDBT"/>
    <property type="match status" value="1"/>
</dbReference>
<dbReference type="RefSeq" id="WP_339125981.1">
    <property type="nucleotide sequence ID" value="NZ_BAABKS010000053.1"/>
</dbReference>
<accession>A0ABW3VDY2</accession>
<dbReference type="InterPro" id="IPR014529">
    <property type="entry name" value="UCP026631"/>
</dbReference>
<evidence type="ECO:0000256" key="1">
    <source>
        <dbReference type="SAM" id="MobiDB-lite"/>
    </source>
</evidence>
<feature type="domain" description="YdbS-like PH" evidence="3">
    <location>
        <begin position="65"/>
        <end position="146"/>
    </location>
</feature>